<organism evidence="1 2">
    <name type="scientific">Paraglaciecola hydrolytica</name>
    <dbReference type="NCBI Taxonomy" id="1799789"/>
    <lineage>
        <taxon>Bacteria</taxon>
        <taxon>Pseudomonadati</taxon>
        <taxon>Pseudomonadota</taxon>
        <taxon>Gammaproteobacteria</taxon>
        <taxon>Alteromonadales</taxon>
        <taxon>Alteromonadaceae</taxon>
        <taxon>Paraglaciecola</taxon>
    </lineage>
</organism>
<keyword evidence="2" id="KW-1185">Reference proteome</keyword>
<dbReference type="STRING" id="1799789.AX660_12730"/>
<proteinExistence type="predicted"/>
<accession>A0A136A1G2</accession>
<dbReference type="EMBL" id="LSNE01000005">
    <property type="protein sequence ID" value="KXI29027.1"/>
    <property type="molecule type" value="Genomic_DNA"/>
</dbReference>
<dbReference type="OrthoDB" id="9812095at2"/>
<dbReference type="RefSeq" id="WP_068376004.1">
    <property type="nucleotide sequence ID" value="NZ_LSNE01000005.1"/>
</dbReference>
<dbReference type="Gene3D" id="3.90.1720.10">
    <property type="entry name" value="endopeptidase domain like (from Nostoc punctiforme)"/>
    <property type="match status" value="1"/>
</dbReference>
<sequence>MALPLLWLGAGALALLASKEYAQETRIKSRIALLPGEGKQSVIPADGAVVSCGIYGLFEHTGIWLDGNVIELKGNGLIRGISPQRFLQNRSGEFIYMACDQFEQPLIAEFAAERARDQLFQYSEYDLFKNNCHKFVWQCISGQKQQLTRFSDLNLKMAEHFNSHIHWHKALV</sequence>
<evidence type="ECO:0008006" key="3">
    <source>
        <dbReference type="Google" id="ProtNLM"/>
    </source>
</evidence>
<dbReference type="AlphaFoldDB" id="A0A136A1G2"/>
<evidence type="ECO:0000313" key="1">
    <source>
        <dbReference type="EMBL" id="KXI29027.1"/>
    </source>
</evidence>
<evidence type="ECO:0000313" key="2">
    <source>
        <dbReference type="Proteomes" id="UP000070299"/>
    </source>
</evidence>
<name>A0A136A1G2_9ALTE</name>
<reference evidence="2" key="1">
    <citation type="submission" date="2016-02" db="EMBL/GenBank/DDBJ databases">
        <authorList>
            <person name="Schultz-Johansen M."/>
            <person name="Glaring M.A."/>
            <person name="Bech P.K."/>
            <person name="Stougaard P."/>
        </authorList>
    </citation>
    <scope>NUCLEOTIDE SEQUENCE [LARGE SCALE GENOMIC DNA]</scope>
    <source>
        <strain evidence="2">S66</strain>
    </source>
</reference>
<dbReference type="Proteomes" id="UP000070299">
    <property type="component" value="Unassembled WGS sequence"/>
</dbReference>
<gene>
    <name evidence="1" type="ORF">AX660_12730</name>
</gene>
<comment type="caution">
    <text evidence="1">The sequence shown here is derived from an EMBL/GenBank/DDBJ whole genome shotgun (WGS) entry which is preliminary data.</text>
</comment>
<protein>
    <recommendedName>
        <fullName evidence="3">LRAT domain-containing protein</fullName>
    </recommendedName>
</protein>